<keyword evidence="1" id="KW-0472">Membrane</keyword>
<organism evidence="2 3">
    <name type="scientific">Opitutus terrae (strain DSM 11246 / JCM 15787 / PB90-1)</name>
    <dbReference type="NCBI Taxonomy" id="452637"/>
    <lineage>
        <taxon>Bacteria</taxon>
        <taxon>Pseudomonadati</taxon>
        <taxon>Verrucomicrobiota</taxon>
        <taxon>Opitutia</taxon>
        <taxon>Opitutales</taxon>
        <taxon>Opitutaceae</taxon>
        <taxon>Opitutus</taxon>
    </lineage>
</organism>
<feature type="transmembrane region" description="Helical" evidence="1">
    <location>
        <begin position="61"/>
        <end position="81"/>
    </location>
</feature>
<reference evidence="2 3" key="1">
    <citation type="journal article" date="2011" name="J. Bacteriol.">
        <title>Genome sequence of the verrucomicrobium Opitutus terrae PB90-1, an abundant inhabitant of rice paddy soil ecosystems.</title>
        <authorList>
            <person name="van Passel M.W."/>
            <person name="Kant R."/>
            <person name="Palva A."/>
            <person name="Copeland A."/>
            <person name="Lucas S."/>
            <person name="Lapidus A."/>
            <person name="Glavina del Rio T."/>
            <person name="Pitluck S."/>
            <person name="Goltsman E."/>
            <person name="Clum A."/>
            <person name="Sun H."/>
            <person name="Schmutz J."/>
            <person name="Larimer F.W."/>
            <person name="Land M.L."/>
            <person name="Hauser L."/>
            <person name="Kyrpides N."/>
            <person name="Mikhailova N."/>
            <person name="Richardson P.P."/>
            <person name="Janssen P.H."/>
            <person name="de Vos W.M."/>
            <person name="Smidt H."/>
        </authorList>
    </citation>
    <scope>NUCLEOTIDE SEQUENCE [LARGE SCALE GENOMIC DNA]</scope>
    <source>
        <strain evidence="3">DSM 11246 / JCM 15787 / PB90-1</strain>
    </source>
</reference>
<keyword evidence="1" id="KW-1133">Transmembrane helix</keyword>
<keyword evidence="3" id="KW-1185">Reference proteome</keyword>
<sequence>MSTAVLPAEAPWRAGLRSARANLLPGFVLQITALALVTAYYQHDGTRALLGRLAAWRTEVGIASAVLTTGLFGGLLPVLYLRARRATRAQYTWRQGLAITLFWAYKGAEVEILYRLLARYVGEGHDVATIAIKTSIDQFVYCPLLAVPFTALMYEWTTAHFRGSVVAEDFRAGRWIRRRVVPVLISNIGVWLPAACIIYSLPTPLQLPLQNLVLCFFTLLVAHQTKRSAEHESLA</sequence>
<proteinExistence type="predicted"/>
<name>B1ZWQ7_OPITP</name>
<dbReference type="AlphaFoldDB" id="B1ZWQ7"/>
<evidence type="ECO:0000313" key="3">
    <source>
        <dbReference type="Proteomes" id="UP000007013"/>
    </source>
</evidence>
<dbReference type="eggNOG" id="ENOG5030Z2V">
    <property type="taxonomic scope" value="Bacteria"/>
</dbReference>
<accession>B1ZWQ7</accession>
<dbReference type="HOGENOM" id="CLU_1239703_0_0_0"/>
<feature type="transmembrane region" description="Helical" evidence="1">
    <location>
        <begin position="180"/>
        <end position="201"/>
    </location>
</feature>
<dbReference type="RefSeq" id="WP_012373722.1">
    <property type="nucleotide sequence ID" value="NC_010571.1"/>
</dbReference>
<dbReference type="Proteomes" id="UP000007013">
    <property type="component" value="Chromosome"/>
</dbReference>
<gene>
    <name evidence="2" type="ordered locus">Oter_0896</name>
</gene>
<keyword evidence="1" id="KW-0812">Transmembrane</keyword>
<protein>
    <submittedName>
        <fullName evidence="2">Uncharacterized protein</fullName>
    </submittedName>
</protein>
<evidence type="ECO:0000256" key="1">
    <source>
        <dbReference type="SAM" id="Phobius"/>
    </source>
</evidence>
<evidence type="ECO:0000313" key="2">
    <source>
        <dbReference type="EMBL" id="ACB74184.1"/>
    </source>
</evidence>
<dbReference type="EMBL" id="CP001032">
    <property type="protein sequence ID" value="ACB74184.1"/>
    <property type="molecule type" value="Genomic_DNA"/>
</dbReference>
<dbReference type="KEGG" id="ote:Oter_0896"/>
<dbReference type="OrthoDB" id="190277at2"/>
<feature type="transmembrane region" description="Helical" evidence="1">
    <location>
        <begin position="21"/>
        <end position="41"/>
    </location>
</feature>